<sequence length="126" mass="13540">MTVTLDAATLAAVGVIVTAVGTLCGALIGRRSERDKLVVEKRRVDTEDWKAVTAGLQDFAEALQGQLNDTQGQLNATREELAQTNGRVDVLQTEKRHDAEFIAALQAHILAGKGPPPPTRPPQTFL</sequence>
<organism evidence="3 4">
    <name type="scientific">Isoptericola dokdonensis DS-3</name>
    <dbReference type="NCBI Taxonomy" id="1300344"/>
    <lineage>
        <taxon>Bacteria</taxon>
        <taxon>Bacillati</taxon>
        <taxon>Actinomycetota</taxon>
        <taxon>Actinomycetes</taxon>
        <taxon>Micrococcales</taxon>
        <taxon>Promicromonosporaceae</taxon>
        <taxon>Isoptericola</taxon>
    </lineage>
</organism>
<dbReference type="RefSeq" id="WP_157557195.1">
    <property type="nucleotide sequence ID" value="NZ_CP014209.1"/>
</dbReference>
<evidence type="ECO:0000313" key="4">
    <source>
        <dbReference type="Proteomes" id="UP000076794"/>
    </source>
</evidence>
<gene>
    <name evidence="3" type="ORF">I598_1874</name>
</gene>
<dbReference type="EMBL" id="CP014209">
    <property type="protein sequence ID" value="ANC31422.1"/>
    <property type="molecule type" value="Genomic_DNA"/>
</dbReference>
<feature type="transmembrane region" description="Helical" evidence="2">
    <location>
        <begin position="6"/>
        <end position="28"/>
    </location>
</feature>
<evidence type="ECO:0000256" key="1">
    <source>
        <dbReference type="SAM" id="Coils"/>
    </source>
</evidence>
<evidence type="ECO:0000313" key="3">
    <source>
        <dbReference type="EMBL" id="ANC31422.1"/>
    </source>
</evidence>
<dbReference type="KEGG" id="ido:I598_1874"/>
<feature type="coiled-coil region" evidence="1">
    <location>
        <begin position="60"/>
        <end position="94"/>
    </location>
</feature>
<name>A0A161HQF8_9MICO</name>
<keyword evidence="4" id="KW-1185">Reference proteome</keyword>
<keyword evidence="1" id="KW-0175">Coiled coil</keyword>
<keyword evidence="2" id="KW-0812">Transmembrane</keyword>
<keyword evidence="2" id="KW-1133">Transmembrane helix</keyword>
<accession>A0A161HQF8</accession>
<evidence type="ECO:0000256" key="2">
    <source>
        <dbReference type="SAM" id="Phobius"/>
    </source>
</evidence>
<dbReference type="Proteomes" id="UP000076794">
    <property type="component" value="Chromosome"/>
</dbReference>
<keyword evidence="2" id="KW-0472">Membrane</keyword>
<reference evidence="3 4" key="1">
    <citation type="submission" date="2016-01" db="EMBL/GenBank/DDBJ databases">
        <title>Complete genome sequence of a soil Actinobacterium, Isoptericola dokdonensis DS-3.</title>
        <authorList>
            <person name="Kwon S.-K."/>
            <person name="Kim J.F."/>
        </authorList>
    </citation>
    <scope>NUCLEOTIDE SEQUENCE [LARGE SCALE GENOMIC DNA]</scope>
    <source>
        <strain evidence="3 4">DS-3</strain>
    </source>
</reference>
<proteinExistence type="predicted"/>
<dbReference type="PATRIC" id="fig|1300344.3.peg.1883"/>
<protein>
    <submittedName>
        <fullName evidence="3">Uncharacterized protein</fullName>
    </submittedName>
</protein>
<dbReference type="STRING" id="1300344.I598_1874"/>
<dbReference type="AlphaFoldDB" id="A0A161HQF8"/>